<dbReference type="Pfam" id="PF01370">
    <property type="entry name" value="Epimerase"/>
    <property type="match status" value="1"/>
</dbReference>
<comment type="pathway">
    <text evidence="1">Bacterial outer membrane biogenesis; LPS O-antigen biosynthesis.</text>
</comment>
<protein>
    <submittedName>
        <fullName evidence="4">NAD-dependent epimerase/dehydratase family protein</fullName>
    </submittedName>
</protein>
<dbReference type="InterPro" id="IPR036291">
    <property type="entry name" value="NAD(P)-bd_dom_sf"/>
</dbReference>
<dbReference type="Proteomes" id="UP000237655">
    <property type="component" value="Chromosome"/>
</dbReference>
<keyword evidence="5" id="KW-1185">Reference proteome</keyword>
<name>A0A2S0MPG5_9RHOB</name>
<dbReference type="AlphaFoldDB" id="A0A2S0MPG5"/>
<feature type="domain" description="NAD-dependent epimerase/dehydratase" evidence="3">
    <location>
        <begin position="3"/>
        <end position="291"/>
    </location>
</feature>
<dbReference type="EMBL" id="CP027665">
    <property type="protein sequence ID" value="AVO37792.1"/>
    <property type="molecule type" value="Genomic_DNA"/>
</dbReference>
<reference evidence="5" key="1">
    <citation type="submission" date="2018-03" db="EMBL/GenBank/DDBJ databases">
        <title>Genomic analysis of the strain SH-1 isolated from shrimp intestine.</title>
        <authorList>
            <person name="Kim Y.-S."/>
            <person name="Kim S.-E."/>
            <person name="Kim K.-H."/>
        </authorList>
    </citation>
    <scope>NUCLEOTIDE SEQUENCE [LARGE SCALE GENOMIC DNA]</scope>
    <source>
        <strain evidence="5">SH-1</strain>
    </source>
</reference>
<proteinExistence type="inferred from homology"/>
<dbReference type="InterPro" id="IPR001509">
    <property type="entry name" value="Epimerase_deHydtase"/>
</dbReference>
<gene>
    <name evidence="4" type="ORF">C6Y53_08810</name>
</gene>
<sequence>MKVLILGGDGYIGWPTAMNLSGAGHEVCVADNYLRRRLMRETDNEALFEVPNLDRRAALWEEKSGRKVTVRVGDLQDWTFMSGLFEDFQPDTIIHYAEQPSAPYSMIDRPAADLTLKNNLGVTFNVIQAMNAYTPDAHLVKLGTMGEYGTPNIDIEEGWIEIEHKGRKDKFLFPRAAGSLYHTTKVLDTDLLWFYVRVWGLRVTDLMQGPVYGLATDENQGDDRLYSFLNYDEVFGTVLNRFMVQAVAGYPLTVYGKGGQTRGYLHLKDALKCVRLAVETPADKGELRVFNQFVETFSVNDLAARVQASGKRLGLDVSVKSLPNPRKEAEEHYYNPTHTGLIDLGLEPTPLSDDIMDDMMNLILRYRDQIEHDRIFRGVAWKK</sequence>
<dbReference type="Gene3D" id="3.40.50.720">
    <property type="entry name" value="NAD(P)-binding Rossmann-like Domain"/>
    <property type="match status" value="1"/>
</dbReference>
<dbReference type="RefSeq" id="WP_106472110.1">
    <property type="nucleotide sequence ID" value="NZ_CP027665.1"/>
</dbReference>
<dbReference type="SUPFAM" id="SSF51735">
    <property type="entry name" value="NAD(P)-binding Rossmann-fold domains"/>
    <property type="match status" value="1"/>
</dbReference>
<evidence type="ECO:0000313" key="4">
    <source>
        <dbReference type="EMBL" id="AVO37792.1"/>
    </source>
</evidence>
<evidence type="ECO:0000259" key="3">
    <source>
        <dbReference type="Pfam" id="PF01370"/>
    </source>
</evidence>
<organism evidence="4 5">
    <name type="scientific">Pukyongiella litopenaei</name>
    <dbReference type="NCBI Taxonomy" id="2605946"/>
    <lineage>
        <taxon>Bacteria</taxon>
        <taxon>Pseudomonadati</taxon>
        <taxon>Pseudomonadota</taxon>
        <taxon>Alphaproteobacteria</taxon>
        <taxon>Rhodobacterales</taxon>
        <taxon>Paracoccaceae</taxon>
        <taxon>Pukyongiella</taxon>
    </lineage>
</organism>
<evidence type="ECO:0000313" key="5">
    <source>
        <dbReference type="Proteomes" id="UP000237655"/>
    </source>
</evidence>
<evidence type="ECO:0000256" key="2">
    <source>
        <dbReference type="ARBA" id="ARBA00007637"/>
    </source>
</evidence>
<dbReference type="Gene3D" id="3.90.25.10">
    <property type="entry name" value="UDP-galactose 4-epimerase, domain 1"/>
    <property type="match status" value="1"/>
</dbReference>
<accession>A0A2S0MPG5</accession>
<dbReference type="KEGG" id="thas:C6Y53_08810"/>
<dbReference type="PANTHER" id="PTHR43000">
    <property type="entry name" value="DTDP-D-GLUCOSE 4,6-DEHYDRATASE-RELATED"/>
    <property type="match status" value="1"/>
</dbReference>
<comment type="similarity">
    <text evidence="2">Belongs to the NAD(P)-dependent epimerase/dehydratase family.</text>
</comment>
<evidence type="ECO:0000256" key="1">
    <source>
        <dbReference type="ARBA" id="ARBA00005125"/>
    </source>
</evidence>